<dbReference type="PATRIC" id="fig|1299334.3.peg.9764"/>
<dbReference type="AlphaFoldDB" id="X7YL16"/>
<evidence type="ECO:0000313" key="1">
    <source>
        <dbReference type="EMBL" id="EUA07085.1"/>
    </source>
</evidence>
<accession>X7YL16</accession>
<reference evidence="1" key="1">
    <citation type="submission" date="2014-01" db="EMBL/GenBank/DDBJ databases">
        <authorList>
            <person name="Brown-Elliot B."/>
            <person name="Wallace R."/>
            <person name="Lenaerts A."/>
            <person name="Ordway D."/>
            <person name="DeGroote M.A."/>
            <person name="Parker T."/>
            <person name="Sizemore C."/>
            <person name="Tallon L.J."/>
            <person name="Sadzewicz L.K."/>
            <person name="Sengamalay N."/>
            <person name="Fraser C.M."/>
            <person name="Hine E."/>
            <person name="Shefchek K.A."/>
            <person name="Das S.P."/>
            <person name="Tettelin H."/>
        </authorList>
    </citation>
    <scope>NUCLEOTIDE SEQUENCE [LARGE SCALE GENOMIC DNA]</scope>
    <source>
        <strain evidence="1">4042</strain>
    </source>
</reference>
<name>X7YL16_MYCXE</name>
<dbReference type="EMBL" id="JAOB01000093">
    <property type="protein sequence ID" value="EUA07085.1"/>
    <property type="molecule type" value="Genomic_DNA"/>
</dbReference>
<comment type="caution">
    <text evidence="1">The sequence shown here is derived from an EMBL/GenBank/DDBJ whole genome shotgun (WGS) entry which is preliminary data.</text>
</comment>
<sequence>MSRPGNLVTWWTGDAVMVFDAADLTYRYTIPAVGQAVPLGPATMMAGRLLVPVTGASASMTRLPGPTSATCR</sequence>
<proteinExistence type="predicted"/>
<gene>
    <name evidence="1" type="ORF">I553_0172</name>
</gene>
<organism evidence="1">
    <name type="scientific">Mycobacterium xenopi 4042</name>
    <dbReference type="NCBI Taxonomy" id="1299334"/>
    <lineage>
        <taxon>Bacteria</taxon>
        <taxon>Bacillati</taxon>
        <taxon>Actinomycetota</taxon>
        <taxon>Actinomycetes</taxon>
        <taxon>Mycobacteriales</taxon>
        <taxon>Mycobacteriaceae</taxon>
        <taxon>Mycobacterium</taxon>
    </lineage>
</organism>
<protein>
    <submittedName>
        <fullName evidence="1">Conserved alanine and valine rich domain protein</fullName>
    </submittedName>
</protein>